<evidence type="ECO:0000313" key="2">
    <source>
        <dbReference type="Proteomes" id="UP000203794"/>
    </source>
</evidence>
<evidence type="ECO:0000313" key="1">
    <source>
        <dbReference type="EMBL" id="BAQ02695.1"/>
    </source>
</evidence>
<reference evidence="1 2" key="1">
    <citation type="submission" date="2014-12" db="EMBL/GenBank/DDBJ databases">
        <title>Genome analysis of a novel jumbo phage RSL2 infecting the phytopathogen Ralstonia solanacearum.</title>
        <authorList>
            <person name="Kawasaki T."/>
            <person name="Fujie M."/>
            <person name="Chatchawankanphanich O."/>
            <person name="Ogata H."/>
            <person name="Yamada T."/>
        </authorList>
    </citation>
    <scope>NUCLEOTIDE SEQUENCE [LARGE SCALE GENOMIC DNA]</scope>
    <source>
        <strain evidence="1 2">RSL2</strain>
    </source>
</reference>
<dbReference type="InterPro" id="IPR045384">
    <property type="entry name" value="DUF6527"/>
</dbReference>
<dbReference type="OrthoDB" id="26168at10239"/>
<dbReference type="KEGG" id="vg:26639608"/>
<dbReference type="RefSeq" id="YP_009213016.1">
    <property type="nucleotide sequence ID" value="NC_028950.1"/>
</dbReference>
<proteinExistence type="predicted"/>
<dbReference type="EMBL" id="AP014693">
    <property type="protein sequence ID" value="BAQ02695.1"/>
    <property type="molecule type" value="Genomic_DNA"/>
</dbReference>
<dbReference type="GeneID" id="26639608"/>
<protein>
    <recommendedName>
        <fullName evidence="3">Ammonia monooxygenase</fullName>
    </recommendedName>
</protein>
<organism evidence="1 2">
    <name type="scientific">Ralstonia phage RSL2</name>
    <dbReference type="NCBI Taxonomy" id="1585840"/>
    <lineage>
        <taxon>Viruses</taxon>
        <taxon>Duplodnaviria</taxon>
        <taxon>Heunggongvirae</taxon>
        <taxon>Uroviricota</taxon>
        <taxon>Caudoviricetes</taxon>
        <taxon>Chimalliviridae</taxon>
        <taxon>Chiangmaivirus</taxon>
        <taxon>Chiangmaivirus RSL2</taxon>
    </lineage>
</organism>
<sequence length="138" mass="15691">MALLSSKLRNWSDNRGRSGLTYWCQGCKTTHQITTQGGPPGQNWTWNGDVNNPVFGPSVLTRSGHYCTSHKPGDDCWCTFNEKHPEDEHDFECQQCHTWVGCNGAKPGEVYFLDDCSHELKGKILPFPDLPDYMQRNE</sequence>
<dbReference type="Pfam" id="PF20137">
    <property type="entry name" value="BubE"/>
    <property type="match status" value="1"/>
</dbReference>
<evidence type="ECO:0008006" key="3">
    <source>
        <dbReference type="Google" id="ProtNLM"/>
    </source>
</evidence>
<dbReference type="Proteomes" id="UP000203794">
    <property type="component" value="Segment"/>
</dbReference>
<name>A0A0A8J8E9_9CAUD</name>
<accession>A0A0A8J8E9</accession>
<keyword evidence="2" id="KW-1185">Reference proteome</keyword>